<keyword evidence="9 17" id="KW-0418">Kinase</keyword>
<dbReference type="PROSITE" id="PS50110">
    <property type="entry name" value="RESPONSE_REGULATORY"/>
    <property type="match status" value="1"/>
</dbReference>
<dbReference type="Gene3D" id="1.10.287.130">
    <property type="match status" value="1"/>
</dbReference>
<dbReference type="SMART" id="SM00448">
    <property type="entry name" value="REC"/>
    <property type="match status" value="1"/>
</dbReference>
<evidence type="ECO:0000256" key="2">
    <source>
        <dbReference type="ARBA" id="ARBA00004651"/>
    </source>
</evidence>
<dbReference type="InterPro" id="IPR003661">
    <property type="entry name" value="HisK_dim/P_dom"/>
</dbReference>
<evidence type="ECO:0000256" key="6">
    <source>
        <dbReference type="ARBA" id="ARBA00022679"/>
    </source>
</evidence>
<comment type="catalytic activity">
    <reaction evidence="1">
        <text>ATP + protein L-histidine = ADP + protein N-phospho-L-histidine.</text>
        <dbReference type="EC" id="2.7.13.3"/>
    </reaction>
</comment>
<dbReference type="GO" id="GO:0005886">
    <property type="term" value="C:plasma membrane"/>
    <property type="evidence" value="ECO:0007669"/>
    <property type="project" value="UniProtKB-SubCell"/>
</dbReference>
<dbReference type="PANTHER" id="PTHR45339:SF1">
    <property type="entry name" value="HYBRID SIGNAL TRANSDUCTION HISTIDINE KINASE J"/>
    <property type="match status" value="1"/>
</dbReference>
<keyword evidence="4" id="KW-1003">Cell membrane</keyword>
<dbReference type="AlphaFoldDB" id="A0A1S7LGJ9"/>
<dbReference type="PROSITE" id="PS50109">
    <property type="entry name" value="HIS_KIN"/>
    <property type="match status" value="1"/>
</dbReference>
<evidence type="ECO:0000256" key="8">
    <source>
        <dbReference type="ARBA" id="ARBA00022741"/>
    </source>
</evidence>
<dbReference type="SMART" id="SM00387">
    <property type="entry name" value="HATPase_c"/>
    <property type="match status" value="1"/>
</dbReference>
<feature type="domain" description="Histidine kinase" evidence="15">
    <location>
        <begin position="475"/>
        <end position="696"/>
    </location>
</feature>
<keyword evidence="7 14" id="KW-0812">Transmembrane</keyword>
<evidence type="ECO:0000256" key="4">
    <source>
        <dbReference type="ARBA" id="ARBA00022475"/>
    </source>
</evidence>
<dbReference type="EMBL" id="LO017727">
    <property type="protein sequence ID" value="CRH05207.1"/>
    <property type="molecule type" value="Genomic_DNA"/>
</dbReference>
<dbReference type="InterPro" id="IPR036097">
    <property type="entry name" value="HisK_dim/P_sf"/>
</dbReference>
<dbReference type="InterPro" id="IPR003594">
    <property type="entry name" value="HATPase_dom"/>
</dbReference>
<evidence type="ECO:0000259" key="16">
    <source>
        <dbReference type="PROSITE" id="PS50110"/>
    </source>
</evidence>
<keyword evidence="11 14" id="KW-1133">Transmembrane helix</keyword>
<dbReference type="Gene3D" id="3.40.50.2300">
    <property type="match status" value="2"/>
</dbReference>
<proteinExistence type="predicted"/>
<evidence type="ECO:0000256" key="13">
    <source>
        <dbReference type="PROSITE-ProRule" id="PRU00169"/>
    </source>
</evidence>
<keyword evidence="12" id="KW-0902">Two-component regulatory system</keyword>
<gene>
    <name evidence="17" type="ORF">MAGMO_1009</name>
</gene>
<organism evidence="17">
    <name type="scientific">Magnetococcus massalia (strain MO-1)</name>
    <dbReference type="NCBI Taxonomy" id="451514"/>
    <lineage>
        <taxon>Bacteria</taxon>
        <taxon>Pseudomonadati</taxon>
        <taxon>Pseudomonadota</taxon>
        <taxon>Magnetococcia</taxon>
        <taxon>Magnetococcales</taxon>
        <taxon>Magnetococcaceae</taxon>
        <taxon>Magnetococcus</taxon>
    </lineage>
</organism>
<dbReference type="FunFam" id="1.10.287.130:FF:000002">
    <property type="entry name" value="Two-component osmosensing histidine kinase"/>
    <property type="match status" value="1"/>
</dbReference>
<evidence type="ECO:0000256" key="3">
    <source>
        <dbReference type="ARBA" id="ARBA00012438"/>
    </source>
</evidence>
<evidence type="ECO:0000256" key="9">
    <source>
        <dbReference type="ARBA" id="ARBA00022777"/>
    </source>
</evidence>
<keyword evidence="10" id="KW-0067">ATP-binding</keyword>
<dbReference type="SUPFAM" id="SSF103190">
    <property type="entry name" value="Sensory domain-like"/>
    <property type="match status" value="1"/>
</dbReference>
<dbReference type="GO" id="GO:0000155">
    <property type="term" value="F:phosphorelay sensor kinase activity"/>
    <property type="evidence" value="ECO:0007669"/>
    <property type="project" value="InterPro"/>
</dbReference>
<sequence>MKRHATLILFSIALLGLLMVLASAYWNLNEKNRAHQEHLSWIQETAQNRVDTLFAHEAKQLRALSRRIMFSHEILQSFMAKERSKLLQLTQEIYNEIEQQFQVTHLYFHDLKGRNFLRVHTPPRHGDLIKRITMRQAMQRGKPSWGVELGPLGTLTLRHLFPWYHEQKLVGYLELGKEVDQTISSLQDLLKTKPLLLLPKAKLKRNGWLEGMKLLGRQPDWSMMSSMVLANENLSALPQAFFTRLEKGGLKRFVDTHLEQNERFYNLITITLDDPDGDPIGLVVLHNEDTERHYAFTRSMFHFFVGGGILIGSALLYIARIFRRMHRSMAKASQHEQRLIDSFNALRHPIFLLNAPSLNIQEHNRVAKELLSDGEENLLQRPIAQWLQNHDQQWLQQASQKLSADMHTPVLFRDHLKIDPPMPVQVLLQCLDADEGLLILMAQDIRQDIETEGRLQQAAMDAQAASKSKSEFLANMSHEIRTPLNAILGMADLLSESDLNPEQRHYVNVFNSAGRNLLSIINDILDLSKVEAGRLTLERKPLDLIEVVESVVEILSTRARDKKLELLAEVDPGVPRQILGDATRLRQVVLNLAGNAVKFTPSGQVTIRVFPISSGSCCDYLRFEVEDSGIGIPQEKRDEMFEAFHQLDASITRRFGGTGLGLAICKRLIDLMGGEIDLESELGQGTTFSFEIPCEVVESGALLEHEELLQELQGSHIMIHDAGSVTNLVVSKMLQDHGSHVSHITRQCHGEQLAEQLENQDLVILDLSVPGRKAQAHLQELMQTIESMQLPKLLLGYDPTEVSFTADEKRSVFLSKPVQRQPLLKAVNTLLRQQYGSLLREPLTTQAEQSTIGQELLLVEDSSDNVLLIRSYLKRTPHTITLANNGAEAVEQVKQRSFDLIIMDIQMPVMDGITATQQIRQWEAENQRPRTRIVALTANAFEEDRQNSLNAGCDEHLTKPIKKRKLLATIEEAI</sequence>
<dbReference type="SUPFAM" id="SSF47384">
    <property type="entry name" value="Homodimeric domain of signal transducing histidine kinase"/>
    <property type="match status" value="1"/>
</dbReference>
<feature type="modified residue" description="4-aspartylphosphate" evidence="13">
    <location>
        <position position="904"/>
    </location>
</feature>
<accession>A0A1S7LGJ9</accession>
<dbReference type="CDD" id="cd16922">
    <property type="entry name" value="HATPase_EvgS-ArcB-TorS-like"/>
    <property type="match status" value="1"/>
</dbReference>
<dbReference type="InterPro" id="IPR036890">
    <property type="entry name" value="HATPase_C_sf"/>
</dbReference>
<evidence type="ECO:0000256" key="11">
    <source>
        <dbReference type="ARBA" id="ARBA00022989"/>
    </source>
</evidence>
<dbReference type="EC" id="2.7.13.3" evidence="3"/>
<evidence type="ECO:0000256" key="1">
    <source>
        <dbReference type="ARBA" id="ARBA00000085"/>
    </source>
</evidence>
<evidence type="ECO:0000313" key="17">
    <source>
        <dbReference type="EMBL" id="CRH05207.1"/>
    </source>
</evidence>
<dbReference type="GO" id="GO:0005524">
    <property type="term" value="F:ATP binding"/>
    <property type="evidence" value="ECO:0007669"/>
    <property type="project" value="UniProtKB-KW"/>
</dbReference>
<protein>
    <recommendedName>
        <fullName evidence="3">histidine kinase</fullName>
        <ecNumber evidence="3">2.7.13.3</ecNumber>
    </recommendedName>
</protein>
<keyword evidence="6 17" id="KW-0808">Transferase</keyword>
<dbReference type="FunFam" id="3.30.565.10:FF:000078">
    <property type="entry name" value="Two-component sensor histidine kinase"/>
    <property type="match status" value="1"/>
</dbReference>
<evidence type="ECO:0000256" key="12">
    <source>
        <dbReference type="ARBA" id="ARBA00023012"/>
    </source>
</evidence>
<reference evidence="17" key="1">
    <citation type="submission" date="2015-04" db="EMBL/GenBank/DDBJ databases">
        <authorList>
            <person name="Syromyatnikov M.Y."/>
            <person name="Popov V.N."/>
        </authorList>
    </citation>
    <scope>NUCLEOTIDE SEQUENCE</scope>
    <source>
        <strain evidence="17">MO-1</strain>
    </source>
</reference>
<dbReference type="Pfam" id="PF00072">
    <property type="entry name" value="Response_reg"/>
    <property type="match status" value="1"/>
</dbReference>
<dbReference type="InterPro" id="IPR011006">
    <property type="entry name" value="CheY-like_superfamily"/>
</dbReference>
<comment type="subcellular location">
    <subcellularLocation>
        <location evidence="2">Cell membrane</location>
        <topology evidence="2">Multi-pass membrane protein</topology>
    </subcellularLocation>
</comment>
<dbReference type="InterPro" id="IPR004358">
    <property type="entry name" value="Sig_transdc_His_kin-like_C"/>
</dbReference>
<evidence type="ECO:0000256" key="14">
    <source>
        <dbReference type="SAM" id="Phobius"/>
    </source>
</evidence>
<keyword evidence="14" id="KW-0472">Membrane</keyword>
<dbReference type="InterPro" id="IPR029150">
    <property type="entry name" value="dCache_3"/>
</dbReference>
<keyword evidence="5 13" id="KW-0597">Phosphoprotein</keyword>
<dbReference type="InterPro" id="IPR005467">
    <property type="entry name" value="His_kinase_dom"/>
</dbReference>
<dbReference type="SMART" id="SM00388">
    <property type="entry name" value="HisKA"/>
    <property type="match status" value="1"/>
</dbReference>
<dbReference type="PANTHER" id="PTHR45339">
    <property type="entry name" value="HYBRID SIGNAL TRANSDUCTION HISTIDINE KINASE J"/>
    <property type="match status" value="1"/>
</dbReference>
<evidence type="ECO:0000256" key="10">
    <source>
        <dbReference type="ARBA" id="ARBA00022840"/>
    </source>
</evidence>
<dbReference type="Gene3D" id="3.30.565.10">
    <property type="entry name" value="Histidine kinase-like ATPase, C-terminal domain"/>
    <property type="match status" value="1"/>
</dbReference>
<dbReference type="Pfam" id="PF02518">
    <property type="entry name" value="HATPase_c"/>
    <property type="match status" value="1"/>
</dbReference>
<dbReference type="Pfam" id="PF14827">
    <property type="entry name" value="dCache_3"/>
    <property type="match status" value="1"/>
</dbReference>
<dbReference type="InterPro" id="IPR029151">
    <property type="entry name" value="Sensor-like_sf"/>
</dbReference>
<name>A0A1S7LGJ9_MAGMO</name>
<dbReference type="CDD" id="cd00082">
    <property type="entry name" value="HisKA"/>
    <property type="match status" value="1"/>
</dbReference>
<dbReference type="InterPro" id="IPR001789">
    <property type="entry name" value="Sig_transdc_resp-reg_receiver"/>
</dbReference>
<evidence type="ECO:0000259" key="15">
    <source>
        <dbReference type="PROSITE" id="PS50109"/>
    </source>
</evidence>
<feature type="transmembrane region" description="Helical" evidence="14">
    <location>
        <begin position="300"/>
        <end position="319"/>
    </location>
</feature>
<evidence type="ECO:0000256" key="5">
    <source>
        <dbReference type="ARBA" id="ARBA00022553"/>
    </source>
</evidence>
<feature type="domain" description="Response regulatory" evidence="16">
    <location>
        <begin position="855"/>
        <end position="974"/>
    </location>
</feature>
<evidence type="ECO:0000256" key="7">
    <source>
        <dbReference type="ARBA" id="ARBA00022692"/>
    </source>
</evidence>
<dbReference type="Pfam" id="PF00512">
    <property type="entry name" value="HisKA"/>
    <property type="match status" value="1"/>
</dbReference>
<dbReference type="SUPFAM" id="SSF55874">
    <property type="entry name" value="ATPase domain of HSP90 chaperone/DNA topoisomerase II/histidine kinase"/>
    <property type="match status" value="1"/>
</dbReference>
<dbReference type="CDD" id="cd17546">
    <property type="entry name" value="REC_hyHK_CKI1_RcsC-like"/>
    <property type="match status" value="1"/>
</dbReference>
<dbReference type="SUPFAM" id="SSF52172">
    <property type="entry name" value="CheY-like"/>
    <property type="match status" value="2"/>
</dbReference>
<dbReference type="PRINTS" id="PR00344">
    <property type="entry name" value="BCTRLSENSOR"/>
</dbReference>
<keyword evidence="8" id="KW-0547">Nucleotide-binding</keyword>